<feature type="compositionally biased region" description="Polar residues" evidence="1">
    <location>
        <begin position="158"/>
        <end position="176"/>
    </location>
</feature>
<feature type="compositionally biased region" description="Polar residues" evidence="1">
    <location>
        <begin position="1"/>
        <end position="14"/>
    </location>
</feature>
<keyword evidence="2" id="KW-1185">Reference proteome</keyword>
<organism evidence="2 3">
    <name type="scientific">Odocoileus virginianus</name>
    <name type="common">White-tailed deer</name>
    <dbReference type="NCBI Taxonomy" id="9874"/>
    <lineage>
        <taxon>Eukaryota</taxon>
        <taxon>Metazoa</taxon>
        <taxon>Chordata</taxon>
        <taxon>Craniata</taxon>
        <taxon>Vertebrata</taxon>
        <taxon>Euteleostomi</taxon>
        <taxon>Mammalia</taxon>
        <taxon>Eutheria</taxon>
        <taxon>Laurasiatheria</taxon>
        <taxon>Artiodactyla</taxon>
        <taxon>Ruminantia</taxon>
        <taxon>Pecora</taxon>
        <taxon>Cervidae</taxon>
        <taxon>Odocoileinae</taxon>
        <taxon>Odocoileus</taxon>
    </lineage>
</organism>
<feature type="region of interest" description="Disordered" evidence="1">
    <location>
        <begin position="226"/>
        <end position="252"/>
    </location>
</feature>
<feature type="compositionally biased region" description="Basic and acidic residues" evidence="1">
    <location>
        <begin position="15"/>
        <end position="24"/>
    </location>
</feature>
<protein>
    <submittedName>
        <fullName evidence="3">Retrotransposon Gag-like protein 4</fullName>
    </submittedName>
</protein>
<sequence length="291" mass="32940">MTEQTPPLTGQWGSDNHRAKEKPHSIFSAGSGHHKISHTSYQRDNGQQTLREEAADIHSKNSPCTKRYYTRIGYTGLFPHKNSPPRQSEGLTITWNHQLSPLLKQNENFLSKVQQSFGEPTKQEMNRLVNTKVDKEDNFSQQNASTFHLLAQNLRYDGSNQSDHFQDELSNSTQDEVSGPDLLDNLPDLITQCIQLDKKHSDWPELLESEVQMPVLARWIHHQAFSSPTGPAPKEDPIQLRGSQPPLTPAKRARQQEVQACLYCSQAGHLTLDCLAKRSRAPARINNPTHQ</sequence>
<accession>A0ABM4HRW6</accession>
<feature type="region of interest" description="Disordered" evidence="1">
    <location>
        <begin position="1"/>
        <end position="45"/>
    </location>
</feature>
<dbReference type="RefSeq" id="XP_070318317.1">
    <property type="nucleotide sequence ID" value="XM_070462216.1"/>
</dbReference>
<feature type="region of interest" description="Disordered" evidence="1">
    <location>
        <begin position="158"/>
        <end position="178"/>
    </location>
</feature>
<evidence type="ECO:0000313" key="2">
    <source>
        <dbReference type="Proteomes" id="UP001652640"/>
    </source>
</evidence>
<evidence type="ECO:0000256" key="1">
    <source>
        <dbReference type="SAM" id="MobiDB-lite"/>
    </source>
</evidence>
<evidence type="ECO:0000313" key="3">
    <source>
        <dbReference type="RefSeq" id="XP_070318317.1"/>
    </source>
</evidence>
<reference evidence="3" key="1">
    <citation type="submission" date="2025-08" db="UniProtKB">
        <authorList>
            <consortium name="RefSeq"/>
        </authorList>
    </citation>
    <scope>IDENTIFICATION</scope>
    <source>
        <tissue evidence="3">Tongue muscle</tissue>
    </source>
</reference>
<proteinExistence type="predicted"/>
<name>A0ABM4HRW6_ODOVR</name>
<dbReference type="GeneID" id="110129871"/>
<gene>
    <name evidence="3" type="primary">RTL4</name>
</gene>
<dbReference type="Proteomes" id="UP001652640">
    <property type="component" value="Unplaced"/>
</dbReference>